<proteinExistence type="inferred from homology"/>
<keyword evidence="8" id="KW-1185">Reference proteome</keyword>
<dbReference type="AlphaFoldDB" id="A0A017RY80"/>
<evidence type="ECO:0000256" key="5">
    <source>
        <dbReference type="ARBA" id="ARBA00023136"/>
    </source>
</evidence>
<dbReference type="InterPro" id="IPR051598">
    <property type="entry name" value="TSUP/Inactive_protease-like"/>
</dbReference>
<evidence type="ECO:0000256" key="6">
    <source>
        <dbReference type="RuleBase" id="RU363041"/>
    </source>
</evidence>
<dbReference type="OrthoDB" id="9791444at2"/>
<dbReference type="Proteomes" id="UP000019681">
    <property type="component" value="Unassembled WGS sequence"/>
</dbReference>
<evidence type="ECO:0000313" key="8">
    <source>
        <dbReference type="Proteomes" id="UP000019681"/>
    </source>
</evidence>
<evidence type="ECO:0000256" key="2">
    <source>
        <dbReference type="ARBA" id="ARBA00009142"/>
    </source>
</evidence>
<dbReference type="PANTHER" id="PTHR43701:SF2">
    <property type="entry name" value="MEMBRANE TRANSPORTER PROTEIN YJNA-RELATED"/>
    <property type="match status" value="1"/>
</dbReference>
<evidence type="ECO:0000256" key="3">
    <source>
        <dbReference type="ARBA" id="ARBA00022692"/>
    </source>
</evidence>
<keyword evidence="4 6" id="KW-1133">Transmembrane helix</keyword>
<dbReference type="InterPro" id="IPR002781">
    <property type="entry name" value="TM_pro_TauE-like"/>
</dbReference>
<organism evidence="7 8">
    <name type="scientific">Fervidicella metallireducens AeB</name>
    <dbReference type="NCBI Taxonomy" id="1403537"/>
    <lineage>
        <taxon>Bacteria</taxon>
        <taxon>Bacillati</taxon>
        <taxon>Bacillota</taxon>
        <taxon>Clostridia</taxon>
        <taxon>Eubacteriales</taxon>
        <taxon>Clostridiaceae</taxon>
        <taxon>Fervidicella</taxon>
    </lineage>
</organism>
<comment type="similarity">
    <text evidence="2 6">Belongs to the 4-toluene sulfonate uptake permease (TSUP) (TC 2.A.102) family.</text>
</comment>
<evidence type="ECO:0000256" key="1">
    <source>
        <dbReference type="ARBA" id="ARBA00004141"/>
    </source>
</evidence>
<sequence length="121" mass="13209">MTMKINLTKVILIGFITGICNGIFGSGGGTVLVPCMVMFLGVKENRAHATAISVILPLSIISVLFYFYKNMIDWGLTLKVALGSSIGGYIGARILNKFSDRTLRIIFGISMIIASVRMVFW</sequence>
<keyword evidence="3 6" id="KW-0812">Transmembrane</keyword>
<protein>
    <recommendedName>
        <fullName evidence="6">Probable membrane transporter protein</fullName>
    </recommendedName>
</protein>
<name>A0A017RY80_9CLOT</name>
<dbReference type="EMBL" id="AZQP01000002">
    <property type="protein sequence ID" value="EYE89607.1"/>
    <property type="molecule type" value="Genomic_DNA"/>
</dbReference>
<evidence type="ECO:0000313" key="7">
    <source>
        <dbReference type="EMBL" id="EYE89607.1"/>
    </source>
</evidence>
<keyword evidence="6" id="KW-1003">Cell membrane</keyword>
<comment type="caution">
    <text evidence="7">The sequence shown here is derived from an EMBL/GenBank/DDBJ whole genome shotgun (WGS) entry which is preliminary data.</text>
</comment>
<feature type="transmembrane region" description="Helical" evidence="6">
    <location>
        <begin position="49"/>
        <end position="68"/>
    </location>
</feature>
<feature type="transmembrane region" description="Helical" evidence="6">
    <location>
        <begin position="102"/>
        <end position="120"/>
    </location>
</feature>
<comment type="subcellular location">
    <subcellularLocation>
        <location evidence="6">Cell membrane</location>
        <topology evidence="6">Multi-pass membrane protein</topology>
    </subcellularLocation>
    <subcellularLocation>
        <location evidence="1">Membrane</location>
        <topology evidence="1">Multi-pass membrane protein</topology>
    </subcellularLocation>
</comment>
<evidence type="ECO:0000256" key="4">
    <source>
        <dbReference type="ARBA" id="ARBA00022989"/>
    </source>
</evidence>
<dbReference type="STRING" id="1403537.Q428_00845"/>
<accession>A0A017RY80</accession>
<dbReference type="GO" id="GO:0005886">
    <property type="term" value="C:plasma membrane"/>
    <property type="evidence" value="ECO:0007669"/>
    <property type="project" value="UniProtKB-SubCell"/>
</dbReference>
<dbReference type="Pfam" id="PF01925">
    <property type="entry name" value="TauE"/>
    <property type="match status" value="1"/>
</dbReference>
<keyword evidence="5 6" id="KW-0472">Membrane</keyword>
<feature type="transmembrane region" description="Helical" evidence="6">
    <location>
        <begin position="12"/>
        <end position="42"/>
    </location>
</feature>
<reference evidence="7 8" key="1">
    <citation type="journal article" date="2014" name="Genome Announc.">
        <title>Draft Genome Sequence of Fervidicella metallireducens Strain AeBT, an Iron-Reducing Thermoanaerobe from the Great Artesian Basin.</title>
        <authorList>
            <person name="Patel B.K."/>
        </authorList>
    </citation>
    <scope>NUCLEOTIDE SEQUENCE [LARGE SCALE GENOMIC DNA]</scope>
    <source>
        <strain evidence="7 8">AeB</strain>
    </source>
</reference>
<gene>
    <name evidence="7" type="ORF">Q428_00845</name>
</gene>
<dbReference type="PANTHER" id="PTHR43701">
    <property type="entry name" value="MEMBRANE TRANSPORTER PROTEIN MJ0441-RELATED"/>
    <property type="match status" value="1"/>
</dbReference>